<dbReference type="CDD" id="cd17039">
    <property type="entry name" value="Ubl_ubiquitin_like"/>
    <property type="match status" value="1"/>
</dbReference>
<reference evidence="3 4" key="1">
    <citation type="journal article" date="2024" name="Plant J.">
        <title>Genome sequences and population genomics reveal climatic adaptation and genomic divergence between two closely related sweetgum species.</title>
        <authorList>
            <person name="Xu W.Q."/>
            <person name="Ren C.Q."/>
            <person name="Zhang X.Y."/>
            <person name="Comes H.P."/>
            <person name="Liu X.H."/>
            <person name="Li Y.G."/>
            <person name="Kettle C.J."/>
            <person name="Jalonen R."/>
            <person name="Gaisberger H."/>
            <person name="Ma Y.Z."/>
            <person name="Qiu Y.X."/>
        </authorList>
    </citation>
    <scope>NUCLEOTIDE SEQUENCE [LARGE SCALE GENOMIC DNA]</scope>
    <source>
        <strain evidence="3">Hangzhou</strain>
    </source>
</reference>
<feature type="region of interest" description="Disordered" evidence="1">
    <location>
        <begin position="621"/>
        <end position="640"/>
    </location>
</feature>
<dbReference type="PANTHER" id="PTHR15204">
    <property type="entry name" value="LARGE PROLINE-RICH PROTEIN BAG6"/>
    <property type="match status" value="1"/>
</dbReference>
<dbReference type="Gene3D" id="3.10.20.90">
    <property type="entry name" value="Phosphatidylinositol 3-kinase Catalytic Subunit, Chain A, domain 1"/>
    <property type="match status" value="1"/>
</dbReference>
<protein>
    <recommendedName>
        <fullName evidence="2">Ubiquitin-like domain-containing protein</fullName>
    </recommendedName>
</protein>
<dbReference type="AlphaFoldDB" id="A0AAP0R4B6"/>
<name>A0AAP0R4B6_LIQFO</name>
<feature type="compositionally biased region" description="Polar residues" evidence="1">
    <location>
        <begin position="690"/>
        <end position="704"/>
    </location>
</feature>
<feature type="region of interest" description="Disordered" evidence="1">
    <location>
        <begin position="240"/>
        <end position="273"/>
    </location>
</feature>
<feature type="compositionally biased region" description="Polar residues" evidence="1">
    <location>
        <begin position="112"/>
        <end position="121"/>
    </location>
</feature>
<accession>A0AAP0R4B6</accession>
<dbReference type="EMBL" id="JBBPBK010000015">
    <property type="protein sequence ID" value="KAK9269697.1"/>
    <property type="molecule type" value="Genomic_DNA"/>
</dbReference>
<gene>
    <name evidence="3" type="ORF">L1049_001475</name>
</gene>
<dbReference type="PRINTS" id="PR00348">
    <property type="entry name" value="UBIQUITIN"/>
</dbReference>
<dbReference type="InterPro" id="IPR029071">
    <property type="entry name" value="Ubiquitin-like_domsf"/>
</dbReference>
<proteinExistence type="predicted"/>
<sequence>MGSTGADEIPRGDVAEGSETTIEIKIKTLDSQTYTLRVNKQMPVPVLKEQIASVTGVLSEQQRLICRGKVLKDDQLLSAYHVEDGHTLHLVVRQPVPPASEGLPNHPGDPASSASRGQGNQAAPRVVIEAFNMPDQGEGVPPEISRIVSAVLGSFGISSFGSGSEGVDVREHGTERLERTLGADSTQLQPEQAGIRFQPDRSRSTFGLPTAISLGPLQPPVIPDSLTTLSHYLSHMRHEFGANGRGNNAQAAASHRTQEREYNPTSHSGIVQEGLPTPASLAEVMLSARQMLIEQAGEHLFQLARQLENQANVTDPSLRLSTQSSAWNSGVLLQNLGAFLLELGRATMTLRLGQTPSEAIVNAGPAVFISPSGPNPLMVQPLPFQPGASFGPIPTGHVQPGSGLFTGLGTGLRHIDIQIRRGSSAATPTVNQQERGNSQQPSEQRNPGTSSGGENIVNQETLGVSEGPSSIAESGVRVVPIRTMVATVPGPFSRLPSDSTSGSLGLYYPVLGRFQHVASGQVTERRESQASGETFFSGFQTEHVPIPESAMQQQNFEDPAGDGSLPAPNLRQQEPSHSRSFNISVLSTGGTQNNQESDTEIPSSVVQFLRTLFPGGEIHVDDASIQGAPTGSVTEHEGTASGAVDAQEAGVTDEGIFLSNLLCQIMPLISQNGESNDTHSEEANVPEHGTAQNSSAQAENSDVGTSRRESSLHTDPPNSKRQKKE</sequence>
<feature type="compositionally biased region" description="Polar residues" evidence="1">
    <location>
        <begin position="424"/>
        <end position="456"/>
    </location>
</feature>
<feature type="compositionally biased region" description="Low complexity" evidence="1">
    <location>
        <begin position="241"/>
        <end position="253"/>
    </location>
</feature>
<dbReference type="InterPro" id="IPR019956">
    <property type="entry name" value="Ubiquitin_dom"/>
</dbReference>
<evidence type="ECO:0000313" key="3">
    <source>
        <dbReference type="EMBL" id="KAK9269697.1"/>
    </source>
</evidence>
<feature type="domain" description="Ubiquitin-like" evidence="2">
    <location>
        <begin position="22"/>
        <end position="97"/>
    </location>
</feature>
<dbReference type="Proteomes" id="UP001415857">
    <property type="component" value="Unassembled WGS sequence"/>
</dbReference>
<feature type="compositionally biased region" description="Polar residues" evidence="1">
    <location>
        <begin position="570"/>
        <end position="602"/>
    </location>
</feature>
<dbReference type="PANTHER" id="PTHR15204:SF0">
    <property type="entry name" value="LARGE PROLINE-RICH PROTEIN BAG6"/>
    <property type="match status" value="1"/>
</dbReference>
<evidence type="ECO:0000313" key="4">
    <source>
        <dbReference type="Proteomes" id="UP001415857"/>
    </source>
</evidence>
<dbReference type="SMART" id="SM00213">
    <property type="entry name" value="UBQ"/>
    <property type="match status" value="1"/>
</dbReference>
<dbReference type="Pfam" id="PF00240">
    <property type="entry name" value="ubiquitin"/>
    <property type="match status" value="1"/>
</dbReference>
<dbReference type="GO" id="GO:0051787">
    <property type="term" value="F:misfolded protein binding"/>
    <property type="evidence" value="ECO:0007669"/>
    <property type="project" value="TreeGrafter"/>
</dbReference>
<comment type="caution">
    <text evidence="3">The sequence shown here is derived from an EMBL/GenBank/DDBJ whole genome shotgun (WGS) entry which is preliminary data.</text>
</comment>
<dbReference type="GO" id="GO:0036503">
    <property type="term" value="P:ERAD pathway"/>
    <property type="evidence" value="ECO:0007669"/>
    <property type="project" value="TreeGrafter"/>
</dbReference>
<dbReference type="PROSITE" id="PS50053">
    <property type="entry name" value="UBIQUITIN_2"/>
    <property type="match status" value="1"/>
</dbReference>
<keyword evidence="4" id="KW-1185">Reference proteome</keyword>
<dbReference type="GO" id="GO:0031593">
    <property type="term" value="F:polyubiquitin modification-dependent protein binding"/>
    <property type="evidence" value="ECO:0007669"/>
    <property type="project" value="TreeGrafter"/>
</dbReference>
<organism evidence="3 4">
    <name type="scientific">Liquidambar formosana</name>
    <name type="common">Formosan gum</name>
    <dbReference type="NCBI Taxonomy" id="63359"/>
    <lineage>
        <taxon>Eukaryota</taxon>
        <taxon>Viridiplantae</taxon>
        <taxon>Streptophyta</taxon>
        <taxon>Embryophyta</taxon>
        <taxon>Tracheophyta</taxon>
        <taxon>Spermatophyta</taxon>
        <taxon>Magnoliopsida</taxon>
        <taxon>eudicotyledons</taxon>
        <taxon>Gunneridae</taxon>
        <taxon>Pentapetalae</taxon>
        <taxon>Saxifragales</taxon>
        <taxon>Altingiaceae</taxon>
        <taxon>Liquidambar</taxon>
    </lineage>
</organism>
<evidence type="ECO:0000259" key="2">
    <source>
        <dbReference type="PROSITE" id="PS50053"/>
    </source>
</evidence>
<feature type="region of interest" description="Disordered" evidence="1">
    <location>
        <begin position="672"/>
        <end position="725"/>
    </location>
</feature>
<dbReference type="GO" id="GO:0071818">
    <property type="term" value="C:BAT3 complex"/>
    <property type="evidence" value="ECO:0007669"/>
    <property type="project" value="TreeGrafter"/>
</dbReference>
<dbReference type="FunFam" id="3.10.20.90:FF:000154">
    <property type="entry name" value="Large proline-rich protein BAG6"/>
    <property type="match status" value="1"/>
</dbReference>
<feature type="region of interest" description="Disordered" evidence="1">
    <location>
        <begin position="422"/>
        <end position="456"/>
    </location>
</feature>
<dbReference type="SUPFAM" id="SSF54236">
    <property type="entry name" value="Ubiquitin-like"/>
    <property type="match status" value="1"/>
</dbReference>
<feature type="region of interest" description="Disordered" evidence="1">
    <location>
        <begin position="96"/>
        <end position="122"/>
    </location>
</feature>
<feature type="region of interest" description="Disordered" evidence="1">
    <location>
        <begin position="554"/>
        <end position="602"/>
    </location>
</feature>
<evidence type="ECO:0000256" key="1">
    <source>
        <dbReference type="SAM" id="MobiDB-lite"/>
    </source>
</evidence>
<dbReference type="InterPro" id="IPR000626">
    <property type="entry name" value="Ubiquitin-like_dom"/>
</dbReference>